<evidence type="ECO:0000256" key="11">
    <source>
        <dbReference type="PIRNR" id="PIRNR016315"/>
    </source>
</evidence>
<comment type="function">
    <text evidence="11">Functions as component of the Arp2/3 complex which is involved in regulation of actin polymerization and together with an activating nucleation-promoting factor (NPF) mediates the formation of branched actin networks.</text>
</comment>
<evidence type="ECO:0000256" key="4">
    <source>
        <dbReference type="ARBA" id="ARBA00010856"/>
    </source>
</evidence>
<dbReference type="FunFam" id="1.10.1760.10:FF:000001">
    <property type="entry name" value="Actin-related protein 2/3 complex subunit 3"/>
    <property type="match status" value="1"/>
</dbReference>
<protein>
    <recommendedName>
        <fullName evidence="11">Actin-related protein 2/3 complex subunit 3</fullName>
    </recommendedName>
</protein>
<evidence type="ECO:0000256" key="9">
    <source>
        <dbReference type="ARBA" id="ARBA00023273"/>
    </source>
</evidence>
<evidence type="ECO:0000256" key="1">
    <source>
        <dbReference type="ARBA" id="ARBA00004123"/>
    </source>
</evidence>
<evidence type="ECO:0000256" key="10">
    <source>
        <dbReference type="ARBA" id="ARBA00045382"/>
    </source>
</evidence>
<dbReference type="PIRSF" id="PIRSF016315">
    <property type="entry name" value="ARP2/3_P21-Arc"/>
    <property type="match status" value="1"/>
</dbReference>
<evidence type="ECO:0000313" key="12">
    <source>
        <dbReference type="EMBL" id="KAI6659131.1"/>
    </source>
</evidence>
<dbReference type="GO" id="GO:0005634">
    <property type="term" value="C:nucleus"/>
    <property type="evidence" value="ECO:0007669"/>
    <property type="project" value="UniProtKB-SubCell"/>
</dbReference>
<proteinExistence type="inferred from homology"/>
<comment type="similarity">
    <text evidence="4 11">Belongs to the ARPC3 family.</text>
</comment>
<dbReference type="InterPro" id="IPR036753">
    <property type="entry name" value="ARPC3_sf"/>
</dbReference>
<comment type="caution">
    <text evidence="12">The sequence shown here is derived from an EMBL/GenBank/DDBJ whole genome shotgun (WGS) entry which is preliminary data.</text>
</comment>
<keyword evidence="6 11" id="KW-0009">Actin-binding</keyword>
<keyword evidence="7 11" id="KW-0206">Cytoskeleton</keyword>
<dbReference type="GO" id="GO:0005885">
    <property type="term" value="C:Arp2/3 protein complex"/>
    <property type="evidence" value="ECO:0007669"/>
    <property type="project" value="UniProtKB-UniRule"/>
</dbReference>
<keyword evidence="5 11" id="KW-0963">Cytoplasm</keyword>
<organism evidence="12 13">
    <name type="scientific">Oopsacas minuta</name>
    <dbReference type="NCBI Taxonomy" id="111878"/>
    <lineage>
        <taxon>Eukaryota</taxon>
        <taxon>Metazoa</taxon>
        <taxon>Porifera</taxon>
        <taxon>Hexactinellida</taxon>
        <taxon>Hexasterophora</taxon>
        <taxon>Lyssacinosida</taxon>
        <taxon>Leucopsacidae</taxon>
        <taxon>Oopsacas</taxon>
    </lineage>
</organism>
<keyword evidence="9" id="KW-0966">Cell projection</keyword>
<dbReference type="GO" id="GO:0030833">
    <property type="term" value="P:regulation of actin filament polymerization"/>
    <property type="evidence" value="ECO:0007669"/>
    <property type="project" value="InterPro"/>
</dbReference>
<dbReference type="GO" id="GO:0003779">
    <property type="term" value="F:actin binding"/>
    <property type="evidence" value="ECO:0007669"/>
    <property type="project" value="UniProtKB-KW"/>
</dbReference>
<comment type="subunit">
    <text evidence="11">Component of the Arp2/3 complex.</text>
</comment>
<evidence type="ECO:0000256" key="8">
    <source>
        <dbReference type="ARBA" id="ARBA00023242"/>
    </source>
</evidence>
<evidence type="ECO:0000256" key="2">
    <source>
        <dbReference type="ARBA" id="ARBA00004245"/>
    </source>
</evidence>
<evidence type="ECO:0000256" key="3">
    <source>
        <dbReference type="ARBA" id="ARBA00004316"/>
    </source>
</evidence>
<evidence type="ECO:0000256" key="5">
    <source>
        <dbReference type="ARBA" id="ARBA00022490"/>
    </source>
</evidence>
<dbReference type="AlphaFoldDB" id="A0AAV7KDI2"/>
<dbReference type="PANTHER" id="PTHR12391">
    <property type="entry name" value="ARP2/3 COMPLEX 21 KD SUBUNIT"/>
    <property type="match status" value="1"/>
</dbReference>
<evidence type="ECO:0000256" key="7">
    <source>
        <dbReference type="ARBA" id="ARBA00023212"/>
    </source>
</evidence>
<name>A0AAV7KDI2_9METZ</name>
<dbReference type="Proteomes" id="UP001165289">
    <property type="component" value="Unassembled WGS sequence"/>
</dbReference>
<evidence type="ECO:0000256" key="6">
    <source>
        <dbReference type="ARBA" id="ARBA00023203"/>
    </source>
</evidence>
<dbReference type="Gene3D" id="1.10.1760.10">
    <property type="entry name" value="Actin-related protein 2/3 complex subunit 3"/>
    <property type="match status" value="1"/>
</dbReference>
<keyword evidence="8" id="KW-0539">Nucleus</keyword>
<keyword evidence="13" id="KW-1185">Reference proteome</keyword>
<comment type="subcellular location">
    <subcellularLocation>
        <location evidence="3">Cell projection</location>
    </subcellularLocation>
    <subcellularLocation>
        <location evidence="2 11">Cytoplasm</location>
        <location evidence="2 11">Cytoskeleton</location>
    </subcellularLocation>
    <subcellularLocation>
        <location evidence="1">Nucleus</location>
    </subcellularLocation>
</comment>
<accession>A0AAV7KDI2</accession>
<dbReference type="Pfam" id="PF04062">
    <property type="entry name" value="P21-Arc"/>
    <property type="match status" value="1"/>
</dbReference>
<dbReference type="GO" id="GO:0042995">
    <property type="term" value="C:cell projection"/>
    <property type="evidence" value="ECO:0007669"/>
    <property type="project" value="UniProtKB-SubCell"/>
</dbReference>
<dbReference type="EMBL" id="JAKMXF010000066">
    <property type="protein sequence ID" value="KAI6659131.1"/>
    <property type="molecule type" value="Genomic_DNA"/>
</dbReference>
<dbReference type="InterPro" id="IPR007204">
    <property type="entry name" value="ARPC3"/>
</dbReference>
<comment type="function">
    <text evidence="10">Component of the Arp2/3 complex, a multiprotein complex that mediates actin polymerization upon stimulation by nucleation-promoting factor (NPF). The Arp2/3 complex mediates the formation of branched actin networks in the cytoplasm, providing the force for cell motility. In addition to its role in the cytoplasmic cytoskeleton, the Arp2/3 complex also promotes actin polymerization in the nucleus, thereby regulating gene transcription and repair of damaged DNA. The Arp2/3 complex promotes homologous recombination (HR) repair in response to DNA damage by promoting nuclear actin polymerization, leading to drive motility of double-strand breaks (DSBs).</text>
</comment>
<evidence type="ECO:0000313" key="13">
    <source>
        <dbReference type="Proteomes" id="UP001165289"/>
    </source>
</evidence>
<sequence length="177" mass="20309">MPAYHSKFNDTSSRCIGNMALLPLNTTMKGPAPKGNGEEDIIDEAIYFFKANIFFKTYEIKGSSDRVLIYLTLYITECIKKLAKSTDKNDGNKQMYQLAISTFDIPGDPKFPLNAMYRKPQDRAEADLMKNYFIQLRQETGNRVLEKVFEGSEKPSKWWTCFAKRKFMDKSLSSPGQ</sequence>
<dbReference type="GO" id="GO:0034314">
    <property type="term" value="P:Arp2/3 complex-mediated actin nucleation"/>
    <property type="evidence" value="ECO:0007669"/>
    <property type="project" value="UniProtKB-UniRule"/>
</dbReference>
<reference evidence="12 13" key="1">
    <citation type="journal article" date="2023" name="BMC Biol.">
        <title>The compact genome of the sponge Oopsacas minuta (Hexactinellida) is lacking key metazoan core genes.</title>
        <authorList>
            <person name="Santini S."/>
            <person name="Schenkelaars Q."/>
            <person name="Jourda C."/>
            <person name="Duchesne M."/>
            <person name="Belahbib H."/>
            <person name="Rocher C."/>
            <person name="Selva M."/>
            <person name="Riesgo A."/>
            <person name="Vervoort M."/>
            <person name="Leys S.P."/>
            <person name="Kodjabachian L."/>
            <person name="Le Bivic A."/>
            <person name="Borchiellini C."/>
            <person name="Claverie J.M."/>
            <person name="Renard E."/>
        </authorList>
    </citation>
    <scope>NUCLEOTIDE SEQUENCE [LARGE SCALE GENOMIC DNA]</scope>
    <source>
        <strain evidence="12">SPO-2</strain>
    </source>
</reference>
<gene>
    <name evidence="12" type="ORF">LOD99_14807</name>
</gene>
<dbReference type="SUPFAM" id="SSF69060">
    <property type="entry name" value="Arp2/3 complex 21 kDa subunit ARPC3"/>
    <property type="match status" value="1"/>
</dbReference>